<evidence type="ECO:0000256" key="5">
    <source>
        <dbReference type="SAM" id="Phobius"/>
    </source>
</evidence>
<evidence type="ECO:0000256" key="3">
    <source>
        <dbReference type="ARBA" id="ARBA00022989"/>
    </source>
</evidence>
<feature type="transmembrane region" description="Helical" evidence="5">
    <location>
        <begin position="47"/>
        <end position="66"/>
    </location>
</feature>
<evidence type="ECO:0000256" key="1">
    <source>
        <dbReference type="ARBA" id="ARBA00004141"/>
    </source>
</evidence>
<dbReference type="InterPro" id="IPR013525">
    <property type="entry name" value="ABC2_TM"/>
</dbReference>
<evidence type="ECO:0000313" key="7">
    <source>
        <dbReference type="EMBL" id="RFS45548.1"/>
    </source>
</evidence>
<feature type="transmembrane region" description="Helical" evidence="5">
    <location>
        <begin position="73"/>
        <end position="91"/>
    </location>
</feature>
<name>A0A372FXX2_9ACTN</name>
<evidence type="ECO:0000313" key="8">
    <source>
        <dbReference type="Proteomes" id="UP000262621"/>
    </source>
</evidence>
<keyword evidence="8" id="KW-1185">Reference proteome</keyword>
<dbReference type="Proteomes" id="UP000262621">
    <property type="component" value="Unassembled WGS sequence"/>
</dbReference>
<evidence type="ECO:0000256" key="4">
    <source>
        <dbReference type="ARBA" id="ARBA00023136"/>
    </source>
</evidence>
<comment type="caution">
    <text evidence="7">The sequence shown here is derived from an EMBL/GenBank/DDBJ whole genome shotgun (WGS) entry which is preliminary data.</text>
</comment>
<reference evidence="7 8" key="1">
    <citation type="submission" date="2018-08" db="EMBL/GenBank/DDBJ databases">
        <title>Verrucosispora craniellae sp. nov., isolated from a marine sponge in the South China Sea.</title>
        <authorList>
            <person name="Li L."/>
            <person name="Lin H.W."/>
        </authorList>
    </citation>
    <scope>NUCLEOTIDE SEQUENCE [LARGE SCALE GENOMIC DNA]</scope>
    <source>
        <strain evidence="7 8">LHW63014</strain>
    </source>
</reference>
<protein>
    <recommendedName>
        <fullName evidence="6">ABC-2 type transporter transmembrane domain-containing protein</fullName>
    </recommendedName>
</protein>
<dbReference type="GO" id="GO:0140359">
    <property type="term" value="F:ABC-type transporter activity"/>
    <property type="evidence" value="ECO:0007669"/>
    <property type="project" value="InterPro"/>
</dbReference>
<accession>A0A372FXX2</accession>
<keyword evidence="2 5" id="KW-0812">Transmembrane</keyword>
<gene>
    <name evidence="7" type="ORF">D0Q02_15705</name>
</gene>
<keyword evidence="3 5" id="KW-1133">Transmembrane helix</keyword>
<proteinExistence type="predicted"/>
<evidence type="ECO:0000259" key="6">
    <source>
        <dbReference type="Pfam" id="PF01061"/>
    </source>
</evidence>
<keyword evidence="4 5" id="KW-0472">Membrane</keyword>
<feature type="transmembrane region" description="Helical" evidence="5">
    <location>
        <begin position="158"/>
        <end position="180"/>
    </location>
</feature>
<feature type="transmembrane region" description="Helical" evidence="5">
    <location>
        <begin position="127"/>
        <end position="146"/>
    </location>
</feature>
<sequence length="274" mass="28858">MPVAGGGPLNSSSLLDTPLPWRLGAAVRFGWREFLAVNPPSVLGGSILPRMVLQTLFFTLLGGVVAGARHQEYAYVGGLMLALAMTNILYVSQVPVADKESVTFWRLRTGRLHPTALFIARSLPYPLAGFGVVLVAAVVVAPVAGLGDLALRLAPMAFVYLLISFTATAAGLAAAAFVVGRRAETLASNLMGYVVMLCSGAFLPPGRVPVLDVVGAFLPGRHGLAAVHSWLRGDPWLSQVVIEAVVGIAWLGVAAVVVAVQIRRAHRHGHDDFA</sequence>
<feature type="domain" description="ABC-2 type transporter transmembrane" evidence="6">
    <location>
        <begin position="51"/>
        <end position="227"/>
    </location>
</feature>
<feature type="transmembrane region" description="Helical" evidence="5">
    <location>
        <begin position="236"/>
        <end position="260"/>
    </location>
</feature>
<dbReference type="AlphaFoldDB" id="A0A372FXX2"/>
<organism evidence="7 8">
    <name type="scientific">Micromonospora craniellae</name>
    <dbReference type="NCBI Taxonomy" id="2294034"/>
    <lineage>
        <taxon>Bacteria</taxon>
        <taxon>Bacillati</taxon>
        <taxon>Actinomycetota</taxon>
        <taxon>Actinomycetes</taxon>
        <taxon>Micromonosporales</taxon>
        <taxon>Micromonosporaceae</taxon>
        <taxon>Micromonospora</taxon>
    </lineage>
</organism>
<comment type="subcellular location">
    <subcellularLocation>
        <location evidence="1">Membrane</location>
        <topology evidence="1">Multi-pass membrane protein</topology>
    </subcellularLocation>
</comment>
<evidence type="ECO:0000256" key="2">
    <source>
        <dbReference type="ARBA" id="ARBA00022692"/>
    </source>
</evidence>
<dbReference type="Pfam" id="PF01061">
    <property type="entry name" value="ABC2_membrane"/>
    <property type="match status" value="1"/>
</dbReference>
<dbReference type="GO" id="GO:0016020">
    <property type="term" value="C:membrane"/>
    <property type="evidence" value="ECO:0007669"/>
    <property type="project" value="UniProtKB-SubCell"/>
</dbReference>
<dbReference type="EMBL" id="QVFU01000015">
    <property type="protein sequence ID" value="RFS45548.1"/>
    <property type="molecule type" value="Genomic_DNA"/>
</dbReference>